<name>U5PVS0_9CAUD</name>
<gene>
    <name evidence="2" type="ORF">Petty_27</name>
</gene>
<dbReference type="GeneID" id="18503465"/>
<keyword evidence="1" id="KW-0812">Transmembrane</keyword>
<sequence>MLISIIVLAILVVSAVATTVYRSPKIKVAWAEYVALVKSMGTKNFLAECKDDLKHSWNVTRKAFGNLWQAFKLVGLWLSVPFIVFIGLPLVLLLVCLALTFVPNRRI</sequence>
<evidence type="ECO:0000256" key="1">
    <source>
        <dbReference type="SAM" id="Phobius"/>
    </source>
</evidence>
<dbReference type="Proteomes" id="UP000017654">
    <property type="component" value="Segment"/>
</dbReference>
<dbReference type="EMBL" id="KF669656">
    <property type="protein sequence ID" value="AGY47999.1"/>
    <property type="molecule type" value="Genomic_DNA"/>
</dbReference>
<dbReference type="KEGG" id="vg:18503465"/>
<reference evidence="2 3" key="1">
    <citation type="journal article" date="2013" name="Genome Announc.">
        <title>Complete Genome of Acinetobacter baumannii Podophage Petty.</title>
        <authorList>
            <person name="Mumm I.P."/>
            <person name="Wood T.L."/>
            <person name="Chamakura K.R."/>
            <person name="Kuty Everett G.F."/>
        </authorList>
    </citation>
    <scope>NUCLEOTIDE SEQUENCE [LARGE SCALE GENOMIC DNA]</scope>
</reference>
<protein>
    <submittedName>
        <fullName evidence="2">Uncharacterized protein</fullName>
    </submittedName>
</protein>
<evidence type="ECO:0000313" key="2">
    <source>
        <dbReference type="EMBL" id="AGY47999.1"/>
    </source>
</evidence>
<dbReference type="RefSeq" id="YP_009006524.1">
    <property type="nucleotide sequence ID" value="NC_023570.1"/>
</dbReference>
<organism evidence="2 3">
    <name type="scientific">Acinetobacter phage Petty</name>
    <dbReference type="NCBI Taxonomy" id="1406779"/>
    <lineage>
        <taxon>Viruses</taxon>
        <taxon>Duplodnaviria</taxon>
        <taxon>Heunggongvirae</taxon>
        <taxon>Uroviricota</taxon>
        <taxon>Caudoviricetes</taxon>
        <taxon>Autographivirales</taxon>
        <taxon>Autoscriptoviridae</taxon>
        <taxon>Beijerinckvirinae</taxon>
        <taxon>Pettyvirus</taxon>
        <taxon>Pettyvirus petty</taxon>
    </lineage>
</organism>
<evidence type="ECO:0000313" key="3">
    <source>
        <dbReference type="Proteomes" id="UP000017654"/>
    </source>
</evidence>
<feature type="transmembrane region" description="Helical" evidence="1">
    <location>
        <begin position="76"/>
        <end position="102"/>
    </location>
</feature>
<accession>U5PVS0</accession>
<keyword evidence="3" id="KW-1185">Reference proteome</keyword>
<proteinExistence type="predicted"/>
<keyword evidence="1" id="KW-0472">Membrane</keyword>
<keyword evidence="1" id="KW-1133">Transmembrane helix</keyword>